<dbReference type="Gene3D" id="3.40.50.150">
    <property type="entry name" value="Vaccinia Virus protein VP39"/>
    <property type="match status" value="1"/>
</dbReference>
<dbReference type="Pfam" id="PF08242">
    <property type="entry name" value="Methyltransf_12"/>
    <property type="match status" value="1"/>
</dbReference>
<keyword evidence="2" id="KW-0489">Methyltransferase</keyword>
<keyword evidence="2" id="KW-0808">Transferase</keyword>
<dbReference type="SUPFAM" id="SSF53335">
    <property type="entry name" value="S-adenosyl-L-methionine-dependent methyltransferases"/>
    <property type="match status" value="1"/>
</dbReference>
<dbReference type="Gene3D" id="2.20.25.110">
    <property type="entry name" value="S-adenosyl-L-methionine-dependent methyltransferases"/>
    <property type="match status" value="1"/>
</dbReference>
<name>A0A4R6LHF3_9FIRM</name>
<dbReference type="AlphaFoldDB" id="A0A4R6LHF3"/>
<proteinExistence type="predicted"/>
<sequence length="309" mass="36285">MVEHSYTTYFAEIYDDVMKNVPYQYWSRYLKDLLKYYKHQPESVLELASGTSNMTFKLIELQFINRITALDLSSAMLAKAAEKLETKIKNSQDFNYFFTEENEMSYQLEQGKRQLSINFKALNMTDFSFENKFDLVVSFFDSLNYLTDIDQLKNCFESAADSLTKDGLFIFDMNSIGRIKTIEEKSFVIEGDSYECFWEDLVKSKENLWQVKLKICPDNDQLPCFEETHSERGYKIETILRLLKNSGFKTVDVYNAFSFAKGKNNSDRLYFAAAKNEGRLQNNQGKLKKIYYGAKNRIDYFLVSLKYLF</sequence>
<dbReference type="InterPro" id="IPR013217">
    <property type="entry name" value="Methyltransf_12"/>
</dbReference>
<comment type="caution">
    <text evidence="2">The sequence shown here is derived from an EMBL/GenBank/DDBJ whole genome shotgun (WGS) entry which is preliminary data.</text>
</comment>
<gene>
    <name evidence="2" type="ORF">DFR79_12514</name>
</gene>
<feature type="domain" description="Methyltransferase type 12" evidence="1">
    <location>
        <begin position="45"/>
        <end position="169"/>
    </location>
</feature>
<protein>
    <submittedName>
        <fullName evidence="2">Methyltransferase family protein</fullName>
    </submittedName>
</protein>
<evidence type="ECO:0000259" key="1">
    <source>
        <dbReference type="Pfam" id="PF08242"/>
    </source>
</evidence>
<dbReference type="EMBL" id="SNWX01000025">
    <property type="protein sequence ID" value="TDO83389.1"/>
    <property type="molecule type" value="Genomic_DNA"/>
</dbReference>
<evidence type="ECO:0000313" key="3">
    <source>
        <dbReference type="Proteomes" id="UP000295064"/>
    </source>
</evidence>
<dbReference type="GO" id="GO:0032259">
    <property type="term" value="P:methylation"/>
    <property type="evidence" value="ECO:0007669"/>
    <property type="project" value="UniProtKB-KW"/>
</dbReference>
<organism evidence="2 3">
    <name type="scientific">Halanaerobium saccharolyticum</name>
    <dbReference type="NCBI Taxonomy" id="43595"/>
    <lineage>
        <taxon>Bacteria</taxon>
        <taxon>Bacillati</taxon>
        <taxon>Bacillota</taxon>
        <taxon>Clostridia</taxon>
        <taxon>Halanaerobiales</taxon>
        <taxon>Halanaerobiaceae</taxon>
        <taxon>Halanaerobium</taxon>
    </lineage>
</organism>
<dbReference type="InterPro" id="IPR029063">
    <property type="entry name" value="SAM-dependent_MTases_sf"/>
</dbReference>
<evidence type="ECO:0000313" key="2">
    <source>
        <dbReference type="EMBL" id="TDO83389.1"/>
    </source>
</evidence>
<dbReference type="Proteomes" id="UP000295064">
    <property type="component" value="Unassembled WGS sequence"/>
</dbReference>
<dbReference type="GO" id="GO:0008168">
    <property type="term" value="F:methyltransferase activity"/>
    <property type="evidence" value="ECO:0007669"/>
    <property type="project" value="UniProtKB-KW"/>
</dbReference>
<reference evidence="2 3" key="1">
    <citation type="submission" date="2019-03" db="EMBL/GenBank/DDBJ databases">
        <title>Subsurface microbial communities from deep shales in Ohio and West Virginia, USA.</title>
        <authorList>
            <person name="Wrighton K."/>
        </authorList>
    </citation>
    <scope>NUCLEOTIDE SEQUENCE [LARGE SCALE GENOMIC DNA]</scope>
    <source>
        <strain evidence="2 3">MA284_T2</strain>
    </source>
</reference>
<accession>A0A4R6LHF3</accession>
<dbReference type="RefSeq" id="WP_243727790.1">
    <property type="nucleotide sequence ID" value="NZ_SNWX01000025.1"/>
</dbReference>